<dbReference type="NCBIfam" id="TIGR03347">
    <property type="entry name" value="VI_chp_1"/>
    <property type="match status" value="1"/>
</dbReference>
<dbReference type="Proteomes" id="UP000663181">
    <property type="component" value="Chromosome"/>
</dbReference>
<dbReference type="EMBL" id="CP064030">
    <property type="protein sequence ID" value="QRN55019.1"/>
    <property type="molecule type" value="Genomic_DNA"/>
</dbReference>
<evidence type="ECO:0000313" key="2">
    <source>
        <dbReference type="Proteomes" id="UP000663181"/>
    </source>
</evidence>
<sequence length="361" mass="39691">MNSFNAATMTPLMQALMARAPRMQFFQLCRLLELQAPESPGLGTQDNADHEPVRFRPWPRMGFPASEVSAVEQDEEHPHHPPDVRTTFMGLYGVDAAMPSHLVNDIALRREGYEAVMAFLDMYHHRLVTLLYRTWSKYRYPMGFTPGGRDERSRDLLALAGFGLGEKPAKAGLPDSRVLALLGLLNQRTRTAEGLAGVVMLAVPGVGVDVEEFHSVWIKVDAPACLGRSVREDDASTTRGLGQGDVIGRRIRCRTKTVRITLRPRSAEQVEALLPGSTSYRDLMGFLRSYIGVKADAVLRMRADSALMPAPKLGDSRSRMSWTMLLKPSMPQTLDIPLGRYEAFPSPAMASAPACAAGVAA</sequence>
<evidence type="ECO:0000313" key="1">
    <source>
        <dbReference type="EMBL" id="QRN55019.1"/>
    </source>
</evidence>
<dbReference type="RefSeq" id="WP_188798583.1">
    <property type="nucleotide sequence ID" value="NZ_BMIZ01000001.1"/>
</dbReference>
<dbReference type="PANTHER" id="PTHR35564:SF3">
    <property type="entry name" value="TYPE VI SECRETION SYSTEM BASEPLATE SUBUNIT TSSG"/>
    <property type="match status" value="1"/>
</dbReference>
<protein>
    <submittedName>
        <fullName evidence="1">Type VI secretion system baseplate subunit TssG</fullName>
    </submittedName>
</protein>
<dbReference type="PANTHER" id="PTHR35564">
    <property type="match status" value="1"/>
</dbReference>
<proteinExistence type="predicted"/>
<dbReference type="InterPro" id="IPR010732">
    <property type="entry name" value="T6SS_TssG-like"/>
</dbReference>
<organism evidence="1 2">
    <name type="scientific">Dyella caseinilytica</name>
    <dbReference type="NCBI Taxonomy" id="1849581"/>
    <lineage>
        <taxon>Bacteria</taxon>
        <taxon>Pseudomonadati</taxon>
        <taxon>Pseudomonadota</taxon>
        <taxon>Gammaproteobacteria</taxon>
        <taxon>Lysobacterales</taxon>
        <taxon>Rhodanobacteraceae</taxon>
        <taxon>Dyella</taxon>
    </lineage>
</organism>
<gene>
    <name evidence="1" type="primary">tssG</name>
    <name evidence="1" type="ORF">ISN74_06675</name>
</gene>
<reference evidence="1 2" key="1">
    <citation type="submission" date="2020-10" db="EMBL/GenBank/DDBJ databases">
        <title>Phylogeny of dyella-like bacteria.</title>
        <authorList>
            <person name="Fu J."/>
        </authorList>
    </citation>
    <scope>NUCLEOTIDE SEQUENCE [LARGE SCALE GENOMIC DNA]</scope>
    <source>
        <strain evidence="1 2">DHOB09</strain>
    </source>
</reference>
<dbReference type="Pfam" id="PF06996">
    <property type="entry name" value="T6SS_TssG"/>
    <property type="match status" value="1"/>
</dbReference>
<accession>A0ABX7GXK9</accession>
<name>A0ABX7GXK9_9GAMM</name>
<keyword evidence="2" id="KW-1185">Reference proteome</keyword>